<dbReference type="EMBL" id="AP005737">
    <property type="protein sequence ID" value="BAC55818.1"/>
    <property type="molecule type" value="Genomic_DNA"/>
</dbReference>
<dbReference type="Proteomes" id="UP000000763">
    <property type="component" value="Chromosome 7"/>
</dbReference>
<organism evidence="2 3">
    <name type="scientific">Oryza sativa subsp. japonica</name>
    <name type="common">Rice</name>
    <dbReference type="NCBI Taxonomy" id="39947"/>
    <lineage>
        <taxon>Eukaryota</taxon>
        <taxon>Viridiplantae</taxon>
        <taxon>Streptophyta</taxon>
        <taxon>Embryophyta</taxon>
        <taxon>Tracheophyta</taxon>
        <taxon>Spermatophyta</taxon>
        <taxon>Magnoliopsida</taxon>
        <taxon>Liliopsida</taxon>
        <taxon>Poales</taxon>
        <taxon>Poaceae</taxon>
        <taxon>BOP clade</taxon>
        <taxon>Oryzoideae</taxon>
        <taxon>Oryzeae</taxon>
        <taxon>Oryzinae</taxon>
        <taxon>Oryza</taxon>
        <taxon>Oryza sativa</taxon>
    </lineage>
</organism>
<reference evidence="3" key="1">
    <citation type="journal article" date="2005" name="Nature">
        <title>The map-based sequence of the rice genome.</title>
        <authorList>
            <consortium name="International rice genome sequencing project (IRGSP)"/>
            <person name="Matsumoto T."/>
            <person name="Wu J."/>
            <person name="Kanamori H."/>
            <person name="Katayose Y."/>
            <person name="Fujisawa M."/>
            <person name="Namiki N."/>
            <person name="Mizuno H."/>
            <person name="Yamamoto K."/>
            <person name="Antonio B.A."/>
            <person name="Baba T."/>
            <person name="Sakata K."/>
            <person name="Nagamura Y."/>
            <person name="Aoki H."/>
            <person name="Arikawa K."/>
            <person name="Arita K."/>
            <person name="Bito T."/>
            <person name="Chiden Y."/>
            <person name="Fujitsuka N."/>
            <person name="Fukunaka R."/>
            <person name="Hamada M."/>
            <person name="Harada C."/>
            <person name="Hayashi A."/>
            <person name="Hijishita S."/>
            <person name="Honda M."/>
            <person name="Hosokawa S."/>
            <person name="Ichikawa Y."/>
            <person name="Idonuma A."/>
            <person name="Iijima M."/>
            <person name="Ikeda M."/>
            <person name="Ikeno M."/>
            <person name="Ito K."/>
            <person name="Ito S."/>
            <person name="Ito T."/>
            <person name="Ito Y."/>
            <person name="Ito Y."/>
            <person name="Iwabuchi A."/>
            <person name="Kamiya K."/>
            <person name="Karasawa W."/>
            <person name="Kurita K."/>
            <person name="Katagiri S."/>
            <person name="Kikuta A."/>
            <person name="Kobayashi H."/>
            <person name="Kobayashi N."/>
            <person name="Machita K."/>
            <person name="Maehara T."/>
            <person name="Masukawa M."/>
            <person name="Mizubayashi T."/>
            <person name="Mukai Y."/>
            <person name="Nagasaki H."/>
            <person name="Nagata Y."/>
            <person name="Naito S."/>
            <person name="Nakashima M."/>
            <person name="Nakama Y."/>
            <person name="Nakamichi Y."/>
            <person name="Nakamura M."/>
            <person name="Meguro A."/>
            <person name="Negishi M."/>
            <person name="Ohta I."/>
            <person name="Ohta T."/>
            <person name="Okamoto M."/>
            <person name="Ono N."/>
            <person name="Saji S."/>
            <person name="Sakaguchi M."/>
            <person name="Sakai K."/>
            <person name="Shibata M."/>
            <person name="Shimokawa T."/>
            <person name="Song J."/>
            <person name="Takazaki Y."/>
            <person name="Terasawa K."/>
            <person name="Tsugane M."/>
            <person name="Tsuji K."/>
            <person name="Ueda S."/>
            <person name="Waki K."/>
            <person name="Yamagata H."/>
            <person name="Yamamoto M."/>
            <person name="Yamamoto S."/>
            <person name="Yamane H."/>
            <person name="Yoshiki S."/>
            <person name="Yoshihara R."/>
            <person name="Yukawa K."/>
            <person name="Zhong H."/>
            <person name="Yano M."/>
            <person name="Yuan Q."/>
            <person name="Ouyang S."/>
            <person name="Liu J."/>
            <person name="Jones K.M."/>
            <person name="Gansberger K."/>
            <person name="Moffat K."/>
            <person name="Hill J."/>
            <person name="Bera J."/>
            <person name="Fadrosh D."/>
            <person name="Jin S."/>
            <person name="Johri S."/>
            <person name="Kim M."/>
            <person name="Overton L."/>
            <person name="Reardon M."/>
            <person name="Tsitrin T."/>
            <person name="Vuong H."/>
            <person name="Weaver B."/>
            <person name="Ciecko A."/>
            <person name="Tallon L."/>
            <person name="Jackson J."/>
            <person name="Pai G."/>
            <person name="Aken S.V."/>
            <person name="Utterback T."/>
            <person name="Reidmuller S."/>
            <person name="Feldblyum T."/>
            <person name="Hsiao J."/>
            <person name="Zismann V."/>
            <person name="Iobst S."/>
            <person name="de Vazeille A.R."/>
            <person name="Buell C.R."/>
            <person name="Ying K."/>
            <person name="Li Y."/>
            <person name="Lu T."/>
            <person name="Huang Y."/>
            <person name="Zhao Q."/>
            <person name="Feng Q."/>
            <person name="Zhang L."/>
            <person name="Zhu J."/>
            <person name="Weng Q."/>
            <person name="Mu J."/>
            <person name="Lu Y."/>
            <person name="Fan D."/>
            <person name="Liu Y."/>
            <person name="Guan J."/>
            <person name="Zhang Y."/>
            <person name="Yu S."/>
            <person name="Liu X."/>
            <person name="Zhang Y."/>
            <person name="Hong G."/>
            <person name="Han B."/>
            <person name="Choisne N."/>
            <person name="Demange N."/>
            <person name="Orjeda G."/>
            <person name="Samain S."/>
            <person name="Cattolico L."/>
            <person name="Pelletier E."/>
            <person name="Couloux A."/>
            <person name="Segurens B."/>
            <person name="Wincker P."/>
            <person name="D'Hont A."/>
            <person name="Scarpelli C."/>
            <person name="Weissenbach J."/>
            <person name="Salanoubat M."/>
            <person name="Quetier F."/>
            <person name="Yu Y."/>
            <person name="Kim H.R."/>
            <person name="Rambo T."/>
            <person name="Currie J."/>
            <person name="Collura K."/>
            <person name="Luo M."/>
            <person name="Yang T."/>
            <person name="Ammiraju J.S.S."/>
            <person name="Engler F."/>
            <person name="Soderlund C."/>
            <person name="Wing R.A."/>
            <person name="Palmer L.E."/>
            <person name="de la Bastide M."/>
            <person name="Spiegel L."/>
            <person name="Nascimento L."/>
            <person name="Zutavern T."/>
            <person name="O'Shaughnessy A."/>
            <person name="Dike S."/>
            <person name="Dedhia N."/>
            <person name="Preston R."/>
            <person name="Balija V."/>
            <person name="McCombie W.R."/>
            <person name="Chow T."/>
            <person name="Chen H."/>
            <person name="Chung M."/>
            <person name="Chen C."/>
            <person name="Shaw J."/>
            <person name="Wu H."/>
            <person name="Hsiao K."/>
            <person name="Chao Y."/>
            <person name="Chu M."/>
            <person name="Cheng C."/>
            <person name="Hour A."/>
            <person name="Lee P."/>
            <person name="Lin S."/>
            <person name="Lin Y."/>
            <person name="Liou J."/>
            <person name="Liu S."/>
            <person name="Hsing Y."/>
            <person name="Raghuvanshi S."/>
            <person name="Mohanty A."/>
            <person name="Bharti A.K."/>
            <person name="Gaur A."/>
            <person name="Gupta V."/>
            <person name="Kumar D."/>
            <person name="Ravi V."/>
            <person name="Vij S."/>
            <person name="Kapur A."/>
            <person name="Khurana P."/>
            <person name="Khurana P."/>
            <person name="Khurana J.P."/>
            <person name="Tyagi A.K."/>
            <person name="Gaikwad K."/>
            <person name="Singh A."/>
            <person name="Dalal V."/>
            <person name="Srivastava S."/>
            <person name="Dixit A."/>
            <person name="Pal A.K."/>
            <person name="Ghazi I.A."/>
            <person name="Yadav M."/>
            <person name="Pandit A."/>
            <person name="Bhargava A."/>
            <person name="Sureshbabu K."/>
            <person name="Batra K."/>
            <person name="Sharma T.R."/>
            <person name="Mohapatra T."/>
            <person name="Singh N.K."/>
            <person name="Messing J."/>
            <person name="Nelson A.B."/>
            <person name="Fuks G."/>
            <person name="Kavchok S."/>
            <person name="Keizer G."/>
            <person name="Linton E."/>
            <person name="Llaca V."/>
            <person name="Song R."/>
            <person name="Tanyolac B."/>
            <person name="Young S."/>
            <person name="Ho-Il K."/>
            <person name="Hahn J.H."/>
            <person name="Sangsakoo G."/>
            <person name="Vanavichit A."/>
            <person name="de Mattos Luiz.A.T."/>
            <person name="Zimmer P.D."/>
            <person name="Malone G."/>
            <person name="Dellagostin O."/>
            <person name="de Oliveira A.C."/>
            <person name="Bevan M."/>
            <person name="Bancroft I."/>
            <person name="Minx P."/>
            <person name="Cordum H."/>
            <person name="Wilson R."/>
            <person name="Cheng Z."/>
            <person name="Jin W."/>
            <person name="Jiang J."/>
            <person name="Leong S.A."/>
            <person name="Iwama H."/>
            <person name="Gojobori T."/>
            <person name="Itoh T."/>
            <person name="Niimura Y."/>
            <person name="Fujii Y."/>
            <person name="Habara T."/>
            <person name="Sakai H."/>
            <person name="Sato Y."/>
            <person name="Wilson G."/>
            <person name="Kumar K."/>
            <person name="McCouch S."/>
            <person name="Juretic N."/>
            <person name="Hoen D."/>
            <person name="Wright S."/>
            <person name="Bruskiewich R."/>
            <person name="Bureau T."/>
            <person name="Miyao A."/>
            <person name="Hirochika H."/>
            <person name="Nishikawa T."/>
            <person name="Kadowaki K."/>
            <person name="Sugiura M."/>
            <person name="Burr B."/>
            <person name="Sasaki T."/>
        </authorList>
    </citation>
    <scope>NUCLEOTIDE SEQUENCE [LARGE SCALE GENOMIC DNA]</scope>
    <source>
        <strain evidence="3">cv. Nipponbare</strain>
    </source>
</reference>
<proteinExistence type="predicted"/>
<gene>
    <name evidence="2" type="primary">OSJNBb0062P14.113</name>
</gene>
<name>Q84Q34_ORYSJ</name>
<feature type="region of interest" description="Disordered" evidence="1">
    <location>
        <begin position="30"/>
        <end position="63"/>
    </location>
</feature>
<sequence>MEMKESRVASFVDRLRHRHCAPSPVARCASRSCHHPSKRSCASVPAPARSRHQPTAPIPLSPLATSAHPATAIGHTAYLDPVGRATCARPAVIFLFFTSFCS</sequence>
<accession>Q84Q34</accession>
<evidence type="ECO:0000256" key="1">
    <source>
        <dbReference type="SAM" id="MobiDB-lite"/>
    </source>
</evidence>
<evidence type="ECO:0000313" key="2">
    <source>
        <dbReference type="EMBL" id="BAC55818.1"/>
    </source>
</evidence>
<reference evidence="3" key="2">
    <citation type="journal article" date="2008" name="Nucleic Acids Res.">
        <title>The rice annotation project database (RAP-DB): 2008 update.</title>
        <authorList>
            <consortium name="The rice annotation project (RAP)"/>
        </authorList>
    </citation>
    <scope>GENOME REANNOTATION</scope>
    <source>
        <strain evidence="3">cv. Nipponbare</strain>
    </source>
</reference>
<evidence type="ECO:0000313" key="3">
    <source>
        <dbReference type="Proteomes" id="UP000000763"/>
    </source>
</evidence>
<dbReference type="AlphaFoldDB" id="Q84Q34"/>
<protein>
    <submittedName>
        <fullName evidence="2">Uncharacterized protein</fullName>
    </submittedName>
</protein>